<proteinExistence type="predicted"/>
<evidence type="ECO:0000313" key="1">
    <source>
        <dbReference type="EMBL" id="KAK9024866.1"/>
    </source>
</evidence>
<protein>
    <submittedName>
        <fullName evidence="1">Uncharacterized protein</fullName>
    </submittedName>
</protein>
<dbReference type="EMBL" id="JBBPBN010000014">
    <property type="protein sequence ID" value="KAK9024866.1"/>
    <property type="molecule type" value="Genomic_DNA"/>
</dbReference>
<evidence type="ECO:0000313" key="2">
    <source>
        <dbReference type="Proteomes" id="UP001396334"/>
    </source>
</evidence>
<gene>
    <name evidence="1" type="ORF">V6N11_064772</name>
</gene>
<reference evidence="1 2" key="1">
    <citation type="journal article" date="2024" name="G3 (Bethesda)">
        <title>Genome assembly of Hibiscus sabdariffa L. provides insights into metabolisms of medicinal natural products.</title>
        <authorList>
            <person name="Kim T."/>
        </authorList>
    </citation>
    <scope>NUCLEOTIDE SEQUENCE [LARGE SCALE GENOMIC DNA]</scope>
    <source>
        <strain evidence="1">TK-2024</strain>
        <tissue evidence="1">Old leaves</tissue>
    </source>
</reference>
<keyword evidence="2" id="KW-1185">Reference proteome</keyword>
<sequence>MCPVPICSHSPTSDHVSKAGNDIGLRISTSSQEEEGKIHVVGSILVQEEIGFVPNLSMLQCINASWKITSLTMPQKVNYLSLLRKTCPYQEKKENDQGMDFFRFSYLPSDNSKVDTANVSGIADDLNIDHPQFDLSI</sequence>
<name>A0ABR2SHV0_9ROSI</name>
<comment type="caution">
    <text evidence="1">The sequence shown here is derived from an EMBL/GenBank/DDBJ whole genome shotgun (WGS) entry which is preliminary data.</text>
</comment>
<organism evidence="1 2">
    <name type="scientific">Hibiscus sabdariffa</name>
    <name type="common">roselle</name>
    <dbReference type="NCBI Taxonomy" id="183260"/>
    <lineage>
        <taxon>Eukaryota</taxon>
        <taxon>Viridiplantae</taxon>
        <taxon>Streptophyta</taxon>
        <taxon>Embryophyta</taxon>
        <taxon>Tracheophyta</taxon>
        <taxon>Spermatophyta</taxon>
        <taxon>Magnoliopsida</taxon>
        <taxon>eudicotyledons</taxon>
        <taxon>Gunneridae</taxon>
        <taxon>Pentapetalae</taxon>
        <taxon>rosids</taxon>
        <taxon>malvids</taxon>
        <taxon>Malvales</taxon>
        <taxon>Malvaceae</taxon>
        <taxon>Malvoideae</taxon>
        <taxon>Hibiscus</taxon>
    </lineage>
</organism>
<dbReference type="Proteomes" id="UP001396334">
    <property type="component" value="Unassembled WGS sequence"/>
</dbReference>
<accession>A0ABR2SHV0</accession>